<evidence type="ECO:0000313" key="2">
    <source>
        <dbReference type="Proteomes" id="UP000078046"/>
    </source>
</evidence>
<proteinExistence type="predicted"/>
<name>A0A177AUA4_9BILA</name>
<protein>
    <submittedName>
        <fullName evidence="1">Uncharacterized protein</fullName>
    </submittedName>
</protein>
<gene>
    <name evidence="1" type="ORF">A3Q56_06700</name>
</gene>
<accession>A0A177AUA4</accession>
<organism evidence="1 2">
    <name type="scientific">Intoshia linei</name>
    <dbReference type="NCBI Taxonomy" id="1819745"/>
    <lineage>
        <taxon>Eukaryota</taxon>
        <taxon>Metazoa</taxon>
        <taxon>Spiralia</taxon>
        <taxon>Lophotrochozoa</taxon>
        <taxon>Mesozoa</taxon>
        <taxon>Orthonectida</taxon>
        <taxon>Rhopaluridae</taxon>
        <taxon>Intoshia</taxon>
    </lineage>
</organism>
<sequence>MSSEEEDFLANQSNTSRSELESKLADLTMHLEDIDTRRRCWHEREGRIRMLSEKEKGELLMRSVDSRSRRRLEGVLGDTGIKENSFKLAKDIYLEGRDSADKLSKGIIKFMTIDFRRSSVLEAFETIKTQLLNSWPNFPGDILEDLCMQQILFGLPRDVAEKVRYTAQDPIKLADRSK</sequence>
<dbReference type="AlphaFoldDB" id="A0A177AUA4"/>
<dbReference type="EMBL" id="LWCA01001225">
    <property type="protein sequence ID" value="OAF65597.1"/>
    <property type="molecule type" value="Genomic_DNA"/>
</dbReference>
<evidence type="ECO:0000313" key="1">
    <source>
        <dbReference type="EMBL" id="OAF65597.1"/>
    </source>
</evidence>
<keyword evidence="2" id="KW-1185">Reference proteome</keyword>
<comment type="caution">
    <text evidence="1">The sequence shown here is derived from an EMBL/GenBank/DDBJ whole genome shotgun (WGS) entry which is preliminary data.</text>
</comment>
<dbReference type="Proteomes" id="UP000078046">
    <property type="component" value="Unassembled WGS sequence"/>
</dbReference>
<reference evidence="1 2" key="1">
    <citation type="submission" date="2016-04" db="EMBL/GenBank/DDBJ databases">
        <title>The genome of Intoshia linei affirms orthonectids as highly simplified spiralians.</title>
        <authorList>
            <person name="Mikhailov K.V."/>
            <person name="Slusarev G.S."/>
            <person name="Nikitin M.A."/>
            <person name="Logacheva M.D."/>
            <person name="Penin A."/>
            <person name="Aleoshin V."/>
            <person name="Panchin Y.V."/>
        </authorList>
    </citation>
    <scope>NUCLEOTIDE SEQUENCE [LARGE SCALE GENOMIC DNA]</scope>
    <source>
        <strain evidence="1">Intl2013</strain>
        <tissue evidence="1">Whole animal</tissue>
    </source>
</reference>